<dbReference type="AlphaFoldDB" id="A0AAX1QPD1"/>
<dbReference type="Proteomes" id="UP000252427">
    <property type="component" value="Unassembled WGS sequence"/>
</dbReference>
<feature type="compositionally biased region" description="Low complexity" evidence="1">
    <location>
        <begin position="1"/>
        <end position="18"/>
    </location>
</feature>
<proteinExistence type="predicted"/>
<evidence type="ECO:0000256" key="1">
    <source>
        <dbReference type="SAM" id="MobiDB-lite"/>
    </source>
</evidence>
<keyword evidence="5" id="KW-1185">Reference proteome</keyword>
<protein>
    <submittedName>
        <fullName evidence="3">Uncharacterized protein</fullName>
    </submittedName>
</protein>
<dbReference type="EMBL" id="QKKR01000025">
    <property type="protein sequence ID" value="RBM53627.1"/>
    <property type="molecule type" value="Genomic_DNA"/>
</dbReference>
<sequence>MKSYNVTSHVHNSSNLSHLDTKDDTSLGNSVVQVREKHPAQGSKLNWVFTFFNKKKEAESNVELTKCEIKNHPEPYPTDFKQLTDAVFSNSKRKNCHGRLRNWHFGVTPAAFGPTPNEVAVRILEKVSSQHHYCQDGVIEVKHSRLKAGIAVNHADKTLAIIFKRKNDSGFQNLFKRKNSQQDYLNASVLINSLMSYTRKELNTYQVVIVGQSSDSKLVLYAASKNESANYKLKTVIV</sequence>
<evidence type="ECO:0000313" key="2">
    <source>
        <dbReference type="EMBL" id="RBM53627.1"/>
    </source>
</evidence>
<evidence type="ECO:0000313" key="4">
    <source>
        <dbReference type="Proteomes" id="UP000252427"/>
    </source>
</evidence>
<gene>
    <name evidence="2" type="ORF">DLR69_12615</name>
    <name evidence="3" type="ORF">DLR70_16795</name>
</gene>
<organism evidence="3 4">
    <name type="scientific">Vibrio paracholerae</name>
    <dbReference type="NCBI Taxonomy" id="650003"/>
    <lineage>
        <taxon>Bacteria</taxon>
        <taxon>Pseudomonadati</taxon>
        <taxon>Pseudomonadota</taxon>
        <taxon>Gammaproteobacteria</taxon>
        <taxon>Vibrionales</taxon>
        <taxon>Vibrionaceae</taxon>
        <taxon>Vibrio</taxon>
    </lineage>
</organism>
<reference evidence="4 5" key="1">
    <citation type="submission" date="2018-06" db="EMBL/GenBank/DDBJ databases">
        <title>Draft genome sequences of nine Vibrio sp. clinical isolates from across the United States representing the closest known relative of Vibrio cholerae.</title>
        <authorList>
            <person name="Islam M.T."/>
            <person name="Liang K."/>
            <person name="Im M.S."/>
            <person name="Winkjer J."/>
            <person name="Busby S."/>
            <person name="Batra D."/>
            <person name="Rowe L."/>
            <person name="Tarr C.L."/>
            <person name="Boucher Y."/>
        </authorList>
    </citation>
    <scope>NUCLEOTIDE SEQUENCE [LARGE SCALE GENOMIC DNA]</scope>
    <source>
        <strain evidence="2 5">2016V-1111</strain>
        <strain evidence="3 4">2016V-1114</strain>
    </source>
</reference>
<dbReference type="RefSeq" id="WP_113593608.1">
    <property type="nucleotide sequence ID" value="NZ_CAWNVX010000026.1"/>
</dbReference>
<name>A0AAX1QPD1_9VIBR</name>
<feature type="region of interest" description="Disordered" evidence="1">
    <location>
        <begin position="1"/>
        <end position="24"/>
    </location>
</feature>
<dbReference type="EMBL" id="QKKS01000050">
    <property type="protein sequence ID" value="RBM75059.1"/>
    <property type="molecule type" value="Genomic_DNA"/>
</dbReference>
<evidence type="ECO:0000313" key="5">
    <source>
        <dbReference type="Proteomes" id="UP000252488"/>
    </source>
</evidence>
<comment type="caution">
    <text evidence="3">The sequence shown here is derived from an EMBL/GenBank/DDBJ whole genome shotgun (WGS) entry which is preliminary data.</text>
</comment>
<dbReference type="Proteomes" id="UP000252488">
    <property type="component" value="Unassembled WGS sequence"/>
</dbReference>
<evidence type="ECO:0000313" key="3">
    <source>
        <dbReference type="EMBL" id="RBM75059.1"/>
    </source>
</evidence>
<accession>A0AAX1QPD1</accession>